<dbReference type="CDD" id="cd00739">
    <property type="entry name" value="DHPS"/>
    <property type="match status" value="1"/>
</dbReference>
<sequence length="341" mass="34870">MDYLRPIPLTDPAVAPGSLVLAGGWVRFTHVEILSRHAPPRIVPASQIAPEALAPFTAPRAPIAGLTLDRPRLMGILNVTPDSFSDGGRHAATADALAGAQAMLAEGADLIDIGGESTRPGAPETPVPEEIARVEPVIAALAGQGITAPLSLDTRKSAVARAGIAAGASILNDVSGLRHDPDLARVAAETGAALIVMHSIGTPETMQGLAAEAYGDVLLDVYDALADCVARAEAAGVARDRIMVDPGIGFGKTLDQNLALLRRLSLFHGLGCGVLLGVSRKGLIGTIAGEPVAAARAPGSAAIGLWGVAQGMQMLRVHDMGHHRQALALWQALAATAPTGP</sequence>
<evidence type="ECO:0000259" key="10">
    <source>
        <dbReference type="PROSITE" id="PS50972"/>
    </source>
</evidence>
<proteinExistence type="inferred from homology"/>
<keyword evidence="7 9" id="KW-0460">Magnesium</keyword>
<feature type="domain" description="Pterin-binding" evidence="10">
    <location>
        <begin position="71"/>
        <end position="328"/>
    </location>
</feature>
<dbReference type="Pfam" id="PF00809">
    <property type="entry name" value="Pterin_bind"/>
    <property type="match status" value="1"/>
</dbReference>
<dbReference type="GO" id="GO:0046872">
    <property type="term" value="F:metal ion binding"/>
    <property type="evidence" value="ECO:0007669"/>
    <property type="project" value="UniProtKB-KW"/>
</dbReference>
<evidence type="ECO:0000256" key="5">
    <source>
        <dbReference type="ARBA" id="ARBA00022679"/>
    </source>
</evidence>
<reference evidence="11 12" key="1">
    <citation type="submission" date="2023-01" db="EMBL/GenBank/DDBJ databases">
        <title>Complete genome sequence of Roseicyclus marinus strain Dej080120_10.</title>
        <authorList>
            <person name="Ueki S."/>
            <person name="Maruyama F."/>
        </authorList>
    </citation>
    <scope>NUCLEOTIDE SEQUENCE [LARGE SCALE GENOMIC DNA]</scope>
    <source>
        <strain evidence="11 12">Dej080120_10</strain>
    </source>
</reference>
<dbReference type="InterPro" id="IPR006390">
    <property type="entry name" value="DHP_synth_dom"/>
</dbReference>
<evidence type="ECO:0000256" key="2">
    <source>
        <dbReference type="ARBA" id="ARBA00001946"/>
    </source>
</evidence>
<evidence type="ECO:0000256" key="1">
    <source>
        <dbReference type="ARBA" id="ARBA00000012"/>
    </source>
</evidence>
<keyword evidence="5 9" id="KW-0808">Transferase</keyword>
<comment type="pathway">
    <text evidence="3 9">Cofactor biosynthesis; tetrahydrofolate biosynthesis; 7,8-dihydrofolate from 2-amino-4-hydroxy-6-hydroxymethyl-7,8-dihydropteridine diphosphate and 4-aminobenzoate: step 1/2.</text>
</comment>
<dbReference type="GO" id="GO:0004156">
    <property type="term" value="F:dihydropteroate synthase activity"/>
    <property type="evidence" value="ECO:0007669"/>
    <property type="project" value="UniProtKB-EC"/>
</dbReference>
<keyword evidence="6 9" id="KW-0479">Metal-binding</keyword>
<evidence type="ECO:0000313" key="12">
    <source>
        <dbReference type="Proteomes" id="UP001337723"/>
    </source>
</evidence>
<dbReference type="PROSITE" id="PS50972">
    <property type="entry name" value="PTERIN_BINDING"/>
    <property type="match status" value="1"/>
</dbReference>
<dbReference type="RefSeq" id="WP_338271739.1">
    <property type="nucleotide sequence ID" value="NZ_AP027266.1"/>
</dbReference>
<dbReference type="InterPro" id="IPR000489">
    <property type="entry name" value="Pterin-binding_dom"/>
</dbReference>
<evidence type="ECO:0000313" key="11">
    <source>
        <dbReference type="EMBL" id="BDW85894.1"/>
    </source>
</evidence>
<accession>A0AA48H3K1</accession>
<dbReference type="InterPro" id="IPR011005">
    <property type="entry name" value="Dihydropteroate_synth-like_sf"/>
</dbReference>
<dbReference type="EMBL" id="AP027266">
    <property type="protein sequence ID" value="BDW85894.1"/>
    <property type="molecule type" value="Genomic_DNA"/>
</dbReference>
<dbReference type="GO" id="GO:0046654">
    <property type="term" value="P:tetrahydrofolate biosynthetic process"/>
    <property type="evidence" value="ECO:0007669"/>
    <property type="project" value="TreeGrafter"/>
</dbReference>
<dbReference type="KEGG" id="rmai:MACH21_20710"/>
<comment type="catalytic activity">
    <reaction evidence="1">
        <text>(7,8-dihydropterin-6-yl)methyl diphosphate + 4-aminobenzoate = 7,8-dihydropteroate + diphosphate</text>
        <dbReference type="Rhea" id="RHEA:19949"/>
        <dbReference type="ChEBI" id="CHEBI:17836"/>
        <dbReference type="ChEBI" id="CHEBI:17839"/>
        <dbReference type="ChEBI" id="CHEBI:33019"/>
        <dbReference type="ChEBI" id="CHEBI:72950"/>
        <dbReference type="EC" id="2.5.1.15"/>
    </reaction>
</comment>
<evidence type="ECO:0000256" key="9">
    <source>
        <dbReference type="RuleBase" id="RU361205"/>
    </source>
</evidence>
<gene>
    <name evidence="11" type="ORF">MACH21_20710</name>
</gene>
<comment type="similarity">
    <text evidence="9">Belongs to the DHPS family.</text>
</comment>
<evidence type="ECO:0000256" key="6">
    <source>
        <dbReference type="ARBA" id="ARBA00022723"/>
    </source>
</evidence>
<protein>
    <recommendedName>
        <fullName evidence="4 9">Dihydropteroate synthase</fullName>
        <shortName evidence="9">DHPS</shortName>
        <ecNumber evidence="4 9">2.5.1.15</ecNumber>
    </recommendedName>
    <alternativeName>
        <fullName evidence="9">Dihydropteroate pyrophosphorylase</fullName>
    </alternativeName>
</protein>
<dbReference type="PROSITE" id="PS00792">
    <property type="entry name" value="DHPS_1"/>
    <property type="match status" value="1"/>
</dbReference>
<dbReference type="InterPro" id="IPR045031">
    <property type="entry name" value="DHP_synth-like"/>
</dbReference>
<keyword evidence="12" id="KW-1185">Reference proteome</keyword>
<name>A0AA48H3K1_9RHOB</name>
<dbReference type="EC" id="2.5.1.15" evidence="4 9"/>
<dbReference type="GO" id="GO:0005829">
    <property type="term" value="C:cytosol"/>
    <property type="evidence" value="ECO:0007669"/>
    <property type="project" value="TreeGrafter"/>
</dbReference>
<dbReference type="NCBIfam" id="TIGR01496">
    <property type="entry name" value="DHPS"/>
    <property type="match status" value="1"/>
</dbReference>
<evidence type="ECO:0000256" key="4">
    <source>
        <dbReference type="ARBA" id="ARBA00012458"/>
    </source>
</evidence>
<dbReference type="PANTHER" id="PTHR20941">
    <property type="entry name" value="FOLATE SYNTHESIS PROTEINS"/>
    <property type="match status" value="1"/>
</dbReference>
<dbReference type="Proteomes" id="UP001337723">
    <property type="component" value="Chromosome"/>
</dbReference>
<comment type="cofactor">
    <cofactor evidence="2 9">
        <name>Mg(2+)</name>
        <dbReference type="ChEBI" id="CHEBI:18420"/>
    </cofactor>
</comment>
<organism evidence="11 12">
    <name type="scientific">Roseicyclus marinus</name>
    <dbReference type="NCBI Taxonomy" id="2161673"/>
    <lineage>
        <taxon>Bacteria</taxon>
        <taxon>Pseudomonadati</taxon>
        <taxon>Pseudomonadota</taxon>
        <taxon>Alphaproteobacteria</taxon>
        <taxon>Rhodobacterales</taxon>
        <taxon>Roseobacteraceae</taxon>
        <taxon>Roseicyclus</taxon>
    </lineage>
</organism>
<evidence type="ECO:0000256" key="8">
    <source>
        <dbReference type="ARBA" id="ARBA00022909"/>
    </source>
</evidence>
<dbReference type="SUPFAM" id="SSF51717">
    <property type="entry name" value="Dihydropteroate synthetase-like"/>
    <property type="match status" value="1"/>
</dbReference>
<dbReference type="PANTHER" id="PTHR20941:SF1">
    <property type="entry name" value="FOLIC ACID SYNTHESIS PROTEIN FOL1"/>
    <property type="match status" value="1"/>
</dbReference>
<dbReference type="PROSITE" id="PS00793">
    <property type="entry name" value="DHPS_2"/>
    <property type="match status" value="1"/>
</dbReference>
<dbReference type="GO" id="GO:0046656">
    <property type="term" value="P:folic acid biosynthetic process"/>
    <property type="evidence" value="ECO:0007669"/>
    <property type="project" value="UniProtKB-KW"/>
</dbReference>
<evidence type="ECO:0000256" key="7">
    <source>
        <dbReference type="ARBA" id="ARBA00022842"/>
    </source>
</evidence>
<dbReference type="Gene3D" id="3.20.20.20">
    <property type="entry name" value="Dihydropteroate synthase-like"/>
    <property type="match status" value="1"/>
</dbReference>
<keyword evidence="8 9" id="KW-0289">Folate biosynthesis</keyword>
<dbReference type="AlphaFoldDB" id="A0AA48H3K1"/>
<comment type="function">
    <text evidence="9">Catalyzes the condensation of para-aminobenzoate (pABA) with 6-hydroxymethyl-7,8-dihydropterin diphosphate (DHPt-PP) to form 7,8-dihydropteroate (H2Pte), the immediate precursor of folate derivatives.</text>
</comment>
<evidence type="ECO:0000256" key="3">
    <source>
        <dbReference type="ARBA" id="ARBA00004763"/>
    </source>
</evidence>